<comment type="caution">
    <text evidence="2">The sequence shown here is derived from an EMBL/GenBank/DDBJ whole genome shotgun (WGS) entry which is preliminary data.</text>
</comment>
<evidence type="ECO:0000313" key="3">
    <source>
        <dbReference type="Proteomes" id="UP000283627"/>
    </source>
</evidence>
<dbReference type="OrthoDB" id="7529224at2"/>
<dbReference type="Pfam" id="PF15611">
    <property type="entry name" value="EH_Signature"/>
    <property type="match status" value="1"/>
</dbReference>
<feature type="domain" description="Zorya protein ZorC EH" evidence="1">
    <location>
        <begin position="31"/>
        <end position="450"/>
    </location>
</feature>
<proteinExistence type="predicted"/>
<reference evidence="2 3" key="1">
    <citation type="submission" date="2016-10" db="EMBL/GenBank/DDBJ databases">
        <title>Comparative genome analysis of multiple Pseudomonas spp. focuses on biocontrol and plant growth promoting traits.</title>
        <authorList>
            <person name="Tao X.-Y."/>
            <person name="Taylor C.G."/>
        </authorList>
    </citation>
    <scope>NUCLEOTIDE SEQUENCE [LARGE SCALE GENOMIC DNA]</scope>
    <source>
        <strain evidence="2 3">39A2</strain>
    </source>
</reference>
<evidence type="ECO:0000259" key="1">
    <source>
        <dbReference type="Pfam" id="PF15611"/>
    </source>
</evidence>
<accession>A0A423KNG7</accession>
<dbReference type="Proteomes" id="UP000283627">
    <property type="component" value="Unassembled WGS sequence"/>
</dbReference>
<dbReference type="EMBL" id="MOBP01000005">
    <property type="protein sequence ID" value="RON55948.1"/>
    <property type="molecule type" value="Genomic_DNA"/>
</dbReference>
<dbReference type="AlphaFoldDB" id="A0A423KNG7"/>
<protein>
    <recommendedName>
        <fullName evidence="1">Zorya protein ZorC EH domain-containing protein</fullName>
    </recommendedName>
</protein>
<sequence>MSSLDYLVALLQVGIQKGAKPMQTFSGIDDVLAEMASRAKSKTTGSISKDHQLEAVCRFWDSREVPSFRDALLLSWGLCLPHHPMGPCVLEDRPRLQRVLDRLDSWNDRPPAYRRLYQGLIRSYFTYDALSDSVSPAGRSNWELLRDYLRHRNDLIRDAQIKPEWVETAIGNRQLFGDNPCEPYVKALLRGDVGGIDHLCEQLGIGKASWFLRELVLAQVRGATQLGDEQFKELIPRLLELLANNVVLRDRGLALILNRYVDVLEKPLNQRLRDASVQWWGNPWLPSSETRWGAVVPEARTMVAVWLKLEFIETFFTKLAEDGLGDRRRMEFWKRYVKAIEPIEFALGSTARNSRERDFVMLRDKMKGLICDLDASGANNAFIMTMGDLVVVEFSGIGNALYGYDSSKLLPFDSTKTLRLAVNDPNSLKHKLPHRVLWLQHQDGIRGWEKWEQMFEATLKQEFGINPDAAIVSGSRPIIHSSRSNSDSYIGDVQRYSRTALDIFVNAHGFHIEDKSFQGGCLWVRAGVDDTHISGVLTHWGFHYKAGKGWWK</sequence>
<name>A0A423KNG7_9PSED</name>
<dbReference type="RefSeq" id="WP_123404666.1">
    <property type="nucleotide sequence ID" value="NZ_MOBP01000005.1"/>
</dbReference>
<organism evidence="2 3">
    <name type="scientific">Pseudomonas frederiksbergensis</name>
    <dbReference type="NCBI Taxonomy" id="104087"/>
    <lineage>
        <taxon>Bacteria</taxon>
        <taxon>Pseudomonadati</taxon>
        <taxon>Pseudomonadota</taxon>
        <taxon>Gammaproteobacteria</taxon>
        <taxon>Pseudomonadales</taxon>
        <taxon>Pseudomonadaceae</taxon>
        <taxon>Pseudomonas</taxon>
    </lineage>
</organism>
<dbReference type="InterPro" id="IPR028943">
    <property type="entry name" value="ZorC_EH_Signature_dom"/>
</dbReference>
<evidence type="ECO:0000313" key="2">
    <source>
        <dbReference type="EMBL" id="RON55948.1"/>
    </source>
</evidence>
<gene>
    <name evidence="2" type="ORF">BK665_08265</name>
</gene>